<feature type="compositionally biased region" description="Low complexity" evidence="11">
    <location>
        <begin position="236"/>
        <end position="248"/>
    </location>
</feature>
<evidence type="ECO:0000256" key="8">
    <source>
        <dbReference type="ARBA" id="ARBA00022989"/>
    </source>
</evidence>
<evidence type="ECO:0000313" key="14">
    <source>
        <dbReference type="Proteomes" id="UP000076874"/>
    </source>
</evidence>
<dbReference type="Pfam" id="PF08282">
    <property type="entry name" value="Hydrolase_3"/>
    <property type="match status" value="1"/>
</dbReference>
<evidence type="ECO:0000256" key="1">
    <source>
        <dbReference type="ARBA" id="ARBA00004141"/>
    </source>
</evidence>
<feature type="transmembrane region" description="Helical" evidence="10">
    <location>
        <begin position="574"/>
        <end position="595"/>
    </location>
</feature>
<dbReference type="GO" id="GO:0016887">
    <property type="term" value="F:ATP hydrolysis activity"/>
    <property type="evidence" value="ECO:0007669"/>
    <property type="project" value="InterPro"/>
</dbReference>
<protein>
    <submittedName>
        <fullName evidence="13">Copper resistance-associated P-type ATPase</fullName>
    </submittedName>
</protein>
<comment type="similarity">
    <text evidence="2 10">Belongs to the cation transport ATPase (P-type) (TC 3.A.3) family. Type IB subfamily.</text>
</comment>
<feature type="compositionally biased region" description="Low complexity" evidence="11">
    <location>
        <begin position="162"/>
        <end position="172"/>
    </location>
</feature>
<dbReference type="Pfam" id="PF00122">
    <property type="entry name" value="E1-E2_ATPase"/>
    <property type="match status" value="1"/>
</dbReference>
<evidence type="ECO:0000256" key="11">
    <source>
        <dbReference type="SAM" id="MobiDB-lite"/>
    </source>
</evidence>
<accession>A0A167XUN6</accession>
<keyword evidence="8 10" id="KW-1133">Transmembrane helix</keyword>
<dbReference type="SFLD" id="SFLDF00027">
    <property type="entry name" value="p-type_atpase"/>
    <property type="match status" value="1"/>
</dbReference>
<name>A0A167XUN6_9HYPO</name>
<evidence type="ECO:0000256" key="9">
    <source>
        <dbReference type="ARBA" id="ARBA00023136"/>
    </source>
</evidence>
<dbReference type="InterPro" id="IPR036412">
    <property type="entry name" value="HAD-like_sf"/>
</dbReference>
<dbReference type="NCBIfam" id="TIGR01525">
    <property type="entry name" value="ATPase-IB_hvy"/>
    <property type="match status" value="1"/>
</dbReference>
<dbReference type="Gene3D" id="3.40.1110.10">
    <property type="entry name" value="Calcium-transporting ATPase, cytoplasmic domain N"/>
    <property type="match status" value="1"/>
</dbReference>
<dbReference type="Gene3D" id="3.40.50.1000">
    <property type="entry name" value="HAD superfamily/HAD-like"/>
    <property type="match status" value="1"/>
</dbReference>
<dbReference type="InterPro" id="IPR036163">
    <property type="entry name" value="HMA_dom_sf"/>
</dbReference>
<feature type="region of interest" description="Disordered" evidence="11">
    <location>
        <begin position="100"/>
        <end position="121"/>
    </location>
</feature>
<feature type="compositionally biased region" description="Low complexity" evidence="11">
    <location>
        <begin position="101"/>
        <end position="121"/>
    </location>
</feature>
<dbReference type="Proteomes" id="UP000076874">
    <property type="component" value="Unassembled WGS sequence"/>
</dbReference>
<organism evidence="13 14">
    <name type="scientific">Niveomyces insectorum RCEF 264</name>
    <dbReference type="NCBI Taxonomy" id="1081102"/>
    <lineage>
        <taxon>Eukaryota</taxon>
        <taxon>Fungi</taxon>
        <taxon>Dikarya</taxon>
        <taxon>Ascomycota</taxon>
        <taxon>Pezizomycotina</taxon>
        <taxon>Sordariomycetes</taxon>
        <taxon>Hypocreomycetidae</taxon>
        <taxon>Hypocreales</taxon>
        <taxon>Cordycipitaceae</taxon>
        <taxon>Niveomyces</taxon>
    </lineage>
</organism>
<dbReference type="PROSITE" id="PS00154">
    <property type="entry name" value="ATPASE_E1_E2"/>
    <property type="match status" value="1"/>
</dbReference>
<evidence type="ECO:0000256" key="7">
    <source>
        <dbReference type="ARBA" id="ARBA00022967"/>
    </source>
</evidence>
<evidence type="ECO:0000256" key="2">
    <source>
        <dbReference type="ARBA" id="ARBA00006024"/>
    </source>
</evidence>
<feature type="transmembrane region" description="Helical" evidence="10">
    <location>
        <begin position="1256"/>
        <end position="1278"/>
    </location>
</feature>
<feature type="transmembrane region" description="Helical" evidence="10">
    <location>
        <begin position="1290"/>
        <end position="1310"/>
    </location>
</feature>
<sequence>MTPPPLNRASRSLGQQAVTTSFLLSNLHCPSCVSTIREVLQEACTDHIRWVSPNIVTSVVTVEHDPAALLSDMTAALTDAGFDICGVTSSAGETLFDFDAQRPSSQSSGAAGPSIPRPFSSSSSAAAAAAAATASFTGTQTHGVDESGYDDLDAKDTKAKQKAPMPAAPSSSWGFSPLSRWMSAPRLERRGPTNYERAAQAHLNNCEQCRRLQSDGGSPSKANHDASDGAVQPPLTTTTTTTTAASTTVPSGTKIDVRSGGNKPSGAGNAGDCEAAGISEKTFVTVEAEDAPVNRPTWRANLAVGGMTCAVCVNAITDELKKRDWISKVTVNLISNSATVEFDDKNKEADIVETIEDLGYDATVDSIVCIQPRTQQQQQDDEAAEGRHERTVEILIEGLYCEHCPDRVTSSLAGFRRPSLNVVTKPTPQRPILKLTYVPDAPAFTIRHILAAIEASDSALSASIYHPPTLEERSKIIQAKHQRQILYRVIFTGIVCIPTFIIGIIYMSLLPSHSHGRMFMMEPWTSGISRIQIALFVLATPVYFYSAAIFHVRAFKEIRTLWRRGSRTPILQRFYRFGSMNTLMSLGTTIAYISSVSQMIAAAAYRPAHISDSNFYFDSVVFLTFFLLCGRLIEAYSKSRTGNAVEMLGRLRPNTAILVGVSTTTTTIDSDKEVVEAIESVVDQDAPSATGAAGLPTAPGNTSGGTVIKADLLDYGDVVRVLHGASPPADGVIVHGRSNFDESSLTGESRLVPKVVGDEVFSGTVNKEAPVLVRVTGTSGTSMLDQIVAVVREGQTKRAPMEQIADLLTTYFVPVVTLVAISTWVIWLSLGLTGSIPGHFLDVNSGGWVAFSLQFAIAVFVVACPCGLGLAAPTAIFVAGGMAAKYGILAKGGGEAFEKASRIDCVVFDKTGTLTLGGEPTVTDSAIYPDEDDGEEANENSQRKADLLGALQAVEENSGHPIAKAIVSFCSASNNNSDSTRHRGGRADDLQEVAGRGMRAVYHSADGPQHSFEIIVGNEALMADFSVPVSAPMAARLQQWKSDAKSVALAATRPFVQEADVSAHPQQPWTLAAALSISDPVRPEAAPILAALQARGVLVYMLSGDNATTAAAVARQLGIPADQVIAEVLPTEKATKIQALQASLPGHTTRFGRTAAKKTTAERTSNGSASAAAAAAYPSSSSPSSSPRRRAVVAMVGDGINDSPALTQADVGIAVGSGSDVAISSADFVLVQSNLQAVVTLIELSRAVFRRIAFNFGWALVYNVVAVPIAAGALYPIQTATTKHVRLDPVWASLAMALSSISVVLSSLALRSRIPGLGFRPTVVRVPPPPVGAN</sequence>
<reference evidence="13 14" key="1">
    <citation type="journal article" date="2016" name="Genome Biol. Evol.">
        <title>Divergent and convergent evolution of fungal pathogenicity.</title>
        <authorList>
            <person name="Shang Y."/>
            <person name="Xiao G."/>
            <person name="Zheng P."/>
            <person name="Cen K."/>
            <person name="Zhan S."/>
            <person name="Wang C."/>
        </authorList>
    </citation>
    <scope>NUCLEOTIDE SEQUENCE [LARGE SCALE GENOMIC DNA]</scope>
    <source>
        <strain evidence="13 14">RCEF 264</strain>
    </source>
</reference>
<dbReference type="InterPro" id="IPR023299">
    <property type="entry name" value="ATPase_P-typ_cyto_dom_N"/>
</dbReference>
<dbReference type="Gene3D" id="3.30.70.100">
    <property type="match status" value="2"/>
</dbReference>
<dbReference type="Pfam" id="PF00403">
    <property type="entry name" value="HMA"/>
    <property type="match status" value="2"/>
</dbReference>
<keyword evidence="4 10" id="KW-0479">Metal-binding</keyword>
<evidence type="ECO:0000256" key="4">
    <source>
        <dbReference type="ARBA" id="ARBA00022723"/>
    </source>
</evidence>
<dbReference type="SUPFAM" id="SSF81665">
    <property type="entry name" value="Calcium ATPase, transmembrane domain M"/>
    <property type="match status" value="1"/>
</dbReference>
<evidence type="ECO:0000313" key="13">
    <source>
        <dbReference type="EMBL" id="OAA65427.1"/>
    </source>
</evidence>
<feature type="compositionally biased region" description="Low complexity" evidence="11">
    <location>
        <begin position="1168"/>
        <end position="1186"/>
    </location>
</feature>
<feature type="domain" description="HMA" evidence="12">
    <location>
        <begin position="298"/>
        <end position="363"/>
    </location>
</feature>
<keyword evidence="7" id="KW-1278">Translocase</keyword>
<dbReference type="InterPro" id="IPR008250">
    <property type="entry name" value="ATPase_P-typ_transduc_dom_A_sf"/>
</dbReference>
<dbReference type="GO" id="GO:0005507">
    <property type="term" value="F:copper ion binding"/>
    <property type="evidence" value="ECO:0007669"/>
    <property type="project" value="TreeGrafter"/>
</dbReference>
<gene>
    <name evidence="13" type="ORF">SPI_02214</name>
</gene>
<dbReference type="SUPFAM" id="SSF55008">
    <property type="entry name" value="HMA, heavy metal-associated domain"/>
    <property type="match status" value="2"/>
</dbReference>
<feature type="transmembrane region" description="Helical" evidence="10">
    <location>
        <begin position="615"/>
        <end position="633"/>
    </location>
</feature>
<comment type="subcellular location">
    <subcellularLocation>
        <location evidence="1">Membrane</location>
        <topology evidence="1">Multi-pass membrane protein</topology>
    </subcellularLocation>
</comment>
<dbReference type="SUPFAM" id="SSF81653">
    <property type="entry name" value="Calcium ATPase, transduction domain A"/>
    <property type="match status" value="1"/>
</dbReference>
<evidence type="ECO:0000256" key="3">
    <source>
        <dbReference type="ARBA" id="ARBA00022692"/>
    </source>
</evidence>
<dbReference type="PROSITE" id="PS50846">
    <property type="entry name" value="HMA_2"/>
    <property type="match status" value="2"/>
</dbReference>
<keyword evidence="5 10" id="KW-0547">Nucleotide-binding</keyword>
<dbReference type="NCBIfam" id="TIGR01494">
    <property type="entry name" value="ATPase_P-type"/>
    <property type="match status" value="2"/>
</dbReference>
<comment type="caution">
    <text evidence="13">The sequence shown here is derived from an EMBL/GenBank/DDBJ whole genome shotgun (WGS) entry which is preliminary data.</text>
</comment>
<dbReference type="InterPro" id="IPR006121">
    <property type="entry name" value="HMA_dom"/>
</dbReference>
<dbReference type="InterPro" id="IPR027256">
    <property type="entry name" value="P-typ_ATPase_IB"/>
</dbReference>
<dbReference type="InterPro" id="IPR018303">
    <property type="entry name" value="ATPase_P-typ_P_site"/>
</dbReference>
<keyword evidence="14" id="KW-1185">Reference proteome</keyword>
<dbReference type="EMBL" id="AZHD01000003">
    <property type="protein sequence ID" value="OAA65427.1"/>
    <property type="molecule type" value="Genomic_DNA"/>
</dbReference>
<dbReference type="SFLD" id="SFLDG00002">
    <property type="entry name" value="C1.7:_P-type_atpase_like"/>
    <property type="match status" value="1"/>
</dbReference>
<feature type="transmembrane region" description="Helical" evidence="10">
    <location>
        <begin position="807"/>
        <end position="828"/>
    </location>
</feature>
<evidence type="ECO:0000256" key="10">
    <source>
        <dbReference type="RuleBase" id="RU362081"/>
    </source>
</evidence>
<dbReference type="SUPFAM" id="SSF56784">
    <property type="entry name" value="HAD-like"/>
    <property type="match status" value="2"/>
</dbReference>
<feature type="region of interest" description="Disordered" evidence="11">
    <location>
        <begin position="210"/>
        <end position="273"/>
    </location>
</feature>
<dbReference type="CDD" id="cd00371">
    <property type="entry name" value="HMA"/>
    <property type="match status" value="2"/>
</dbReference>
<dbReference type="PANTHER" id="PTHR43520:SF32">
    <property type="entry name" value="COPPER RESISTANCE P-TYPE ATPASE (EUROFUNG)"/>
    <property type="match status" value="1"/>
</dbReference>
<dbReference type="PRINTS" id="PR00119">
    <property type="entry name" value="CATATPASE"/>
</dbReference>
<dbReference type="InterPro" id="IPR044492">
    <property type="entry name" value="P_typ_ATPase_HD_dom"/>
</dbReference>
<dbReference type="Pfam" id="PF00702">
    <property type="entry name" value="Hydrolase"/>
    <property type="match status" value="1"/>
</dbReference>
<dbReference type="InterPro" id="IPR023298">
    <property type="entry name" value="ATPase_P-typ_TM_dom_sf"/>
</dbReference>
<feature type="domain" description="HMA" evidence="12">
    <location>
        <begin position="18"/>
        <end position="85"/>
    </location>
</feature>
<dbReference type="GO" id="GO:0005524">
    <property type="term" value="F:ATP binding"/>
    <property type="evidence" value="ECO:0007669"/>
    <property type="project" value="UniProtKB-UniRule"/>
</dbReference>
<dbReference type="STRING" id="1081102.A0A167XUN6"/>
<dbReference type="SFLD" id="SFLDS00003">
    <property type="entry name" value="Haloacid_Dehalogenase"/>
    <property type="match status" value="1"/>
</dbReference>
<dbReference type="InterPro" id="IPR023214">
    <property type="entry name" value="HAD_sf"/>
</dbReference>
<dbReference type="PANTHER" id="PTHR43520">
    <property type="entry name" value="ATP7, ISOFORM B"/>
    <property type="match status" value="1"/>
</dbReference>
<evidence type="ECO:0000256" key="6">
    <source>
        <dbReference type="ARBA" id="ARBA00022840"/>
    </source>
</evidence>
<dbReference type="InterPro" id="IPR059000">
    <property type="entry name" value="ATPase_P-type_domA"/>
</dbReference>
<feature type="transmembrane region" description="Helical" evidence="10">
    <location>
        <begin position="529"/>
        <end position="553"/>
    </location>
</feature>
<evidence type="ECO:0000259" key="12">
    <source>
        <dbReference type="PROSITE" id="PS50846"/>
    </source>
</evidence>
<feature type="transmembrane region" description="Helical" evidence="10">
    <location>
        <begin position="848"/>
        <end position="879"/>
    </location>
</feature>
<evidence type="ECO:0000256" key="5">
    <source>
        <dbReference type="ARBA" id="ARBA00022741"/>
    </source>
</evidence>
<keyword evidence="9 10" id="KW-0472">Membrane</keyword>
<dbReference type="InterPro" id="IPR001757">
    <property type="entry name" value="P_typ_ATPase"/>
</dbReference>
<dbReference type="CDD" id="cd02094">
    <property type="entry name" value="P-type_ATPase_Cu-like"/>
    <property type="match status" value="1"/>
</dbReference>
<feature type="transmembrane region" description="Helical" evidence="10">
    <location>
        <begin position="485"/>
        <end position="509"/>
    </location>
</feature>
<dbReference type="GO" id="GO:0043682">
    <property type="term" value="F:P-type divalent copper transporter activity"/>
    <property type="evidence" value="ECO:0007669"/>
    <property type="project" value="TreeGrafter"/>
</dbReference>
<feature type="region of interest" description="Disordered" evidence="11">
    <location>
        <begin position="135"/>
        <end position="174"/>
    </location>
</feature>
<dbReference type="OrthoDB" id="432719at2759"/>
<proteinExistence type="inferred from homology"/>
<dbReference type="FunFam" id="3.30.70.100:FF:000043">
    <property type="entry name" value="Copper-transporting ATPase 2"/>
    <property type="match status" value="1"/>
</dbReference>
<keyword evidence="6 10" id="KW-0067">ATP-binding</keyword>
<feature type="region of interest" description="Disordered" evidence="11">
    <location>
        <begin position="1153"/>
        <end position="1188"/>
    </location>
</feature>
<dbReference type="Gene3D" id="2.70.150.10">
    <property type="entry name" value="Calcium-transporting ATPase, cytoplasmic transduction domain A"/>
    <property type="match status" value="1"/>
</dbReference>
<dbReference type="GO" id="GO:0016020">
    <property type="term" value="C:membrane"/>
    <property type="evidence" value="ECO:0007669"/>
    <property type="project" value="UniProtKB-SubCell"/>
</dbReference>
<dbReference type="GO" id="GO:0055070">
    <property type="term" value="P:copper ion homeostasis"/>
    <property type="evidence" value="ECO:0007669"/>
    <property type="project" value="TreeGrafter"/>
</dbReference>
<keyword evidence="3 10" id="KW-0812">Transmembrane</keyword>